<reference evidence="3" key="1">
    <citation type="submission" date="2020-04" db="EMBL/GenBank/DDBJ databases">
        <authorList>
            <person name="Zhang T."/>
        </authorList>
    </citation>
    <scope>NUCLEOTIDE SEQUENCE</scope>
    <source>
        <strain evidence="3">HKST-UBA12</strain>
    </source>
</reference>
<evidence type="ECO:0000259" key="2">
    <source>
        <dbReference type="Pfam" id="PF13360"/>
    </source>
</evidence>
<dbReference type="PANTHER" id="PTHR34512:SF30">
    <property type="entry name" value="OUTER MEMBRANE PROTEIN ASSEMBLY FACTOR BAMB"/>
    <property type="match status" value="1"/>
</dbReference>
<dbReference type="EMBL" id="JAGQLI010000098">
    <property type="protein sequence ID" value="MCA9379160.1"/>
    <property type="molecule type" value="Genomic_DNA"/>
</dbReference>
<evidence type="ECO:0000256" key="1">
    <source>
        <dbReference type="SAM" id="MobiDB-lite"/>
    </source>
</evidence>
<comment type="caution">
    <text evidence="3">The sequence shown here is derived from an EMBL/GenBank/DDBJ whole genome shotgun (WGS) entry which is preliminary data.</text>
</comment>
<dbReference type="PANTHER" id="PTHR34512">
    <property type="entry name" value="CELL SURFACE PROTEIN"/>
    <property type="match status" value="1"/>
</dbReference>
<dbReference type="Gene3D" id="2.130.10.10">
    <property type="entry name" value="YVTN repeat-like/Quinoprotein amine dehydrogenase"/>
    <property type="match status" value="1"/>
</dbReference>
<organism evidence="3 4">
    <name type="scientific">Candidatus Dojkabacteria bacterium</name>
    <dbReference type="NCBI Taxonomy" id="2099670"/>
    <lineage>
        <taxon>Bacteria</taxon>
        <taxon>Candidatus Dojkabacteria</taxon>
    </lineage>
</organism>
<dbReference type="SUPFAM" id="SSF50998">
    <property type="entry name" value="Quinoprotein alcohol dehydrogenase-like"/>
    <property type="match status" value="1"/>
</dbReference>
<sequence>MQTTILSPRFSHTFLFSLVFALLACVFVAVPTAALTACDANIIDAEGDLEQIVDLSDFSELIGNFLKSPFPNPAADINEDAIVDLTDYYYIVQFYGQICESNPNPGPITQSDEWVQFGHDAARTSFTAQTVAEPWHLLWQWNASDSSGKTQASHLSVPDFVQPITGGEYVYMVAENTVYALRKSNGQQVWQAGNIGTLSATPVYNGGKLYVPSGDGKLYMLNATSGAVEKQFNAGNALNMSALLTDSAVVVISANGTVFSVDPTSMTENWRHAAGAVASTPVAFSASKNSLVFVTQDLYVHNLNASTGQQNWRVKPTSRTYQSGTPGSTGAQAEKGWPVVADQHGIVFVRYRLDWNTLWTWNPYPNTNAEIRQNLQSNQSQQVLFALDLNNGQLKFIPAVGNGGAGDGGSLPMGPQPIVKKDGSTEVAYIIWRNGLTCANAGWCDGREDATMGEMVLDNTTVSGYQAGDMRFIKYQDIQTDEMLYITMSGNTIFHNHWLVAEAETITDRSATKGATFSNPIVTKHAPFTIWRQCYCPPDNPQCNPIVYPGGSGTTTCPVNCPFNGSTHYCSGGLFSYGDQRGYPAGFYEYHNDRPAESSATFSIVSGGLVIIKAKDGGLLVYADSSTAQVQDAGISSQVAGIKTSIESPIAQPGVIEVPFTQAGEHVGQVITAVGTIQSVVDHLPKAVYLGFTDPHDGSLLVRVFEEDLEKFGYDLNSLLGKQVKVTGFVSLYWPELVDPEIIITDPAQIEF</sequence>
<gene>
    <name evidence="3" type="ORF">KC640_01915</name>
</gene>
<dbReference type="InterPro" id="IPR018391">
    <property type="entry name" value="PQQ_b-propeller_rpt"/>
</dbReference>
<dbReference type="InterPro" id="IPR002372">
    <property type="entry name" value="PQQ_rpt_dom"/>
</dbReference>
<dbReference type="Proteomes" id="UP000760819">
    <property type="component" value="Unassembled WGS sequence"/>
</dbReference>
<dbReference type="Pfam" id="PF13360">
    <property type="entry name" value="PQQ_2"/>
    <property type="match status" value="1"/>
</dbReference>
<reference evidence="3" key="2">
    <citation type="journal article" date="2021" name="Microbiome">
        <title>Successional dynamics and alternative stable states in a saline activated sludge microbial community over 9 years.</title>
        <authorList>
            <person name="Wang Y."/>
            <person name="Ye J."/>
            <person name="Ju F."/>
            <person name="Liu L."/>
            <person name="Boyd J.A."/>
            <person name="Deng Y."/>
            <person name="Parks D.H."/>
            <person name="Jiang X."/>
            <person name="Yin X."/>
            <person name="Woodcroft B.J."/>
            <person name="Tyson G.W."/>
            <person name="Hugenholtz P."/>
            <person name="Polz M.F."/>
            <person name="Zhang T."/>
        </authorList>
    </citation>
    <scope>NUCLEOTIDE SEQUENCE</scope>
    <source>
        <strain evidence="3">HKST-UBA12</strain>
    </source>
</reference>
<protein>
    <submittedName>
        <fullName evidence="3">PQQ-like beta-propeller repeat protein</fullName>
    </submittedName>
</protein>
<proteinExistence type="predicted"/>
<dbReference type="InterPro" id="IPR011047">
    <property type="entry name" value="Quinoprotein_ADH-like_sf"/>
</dbReference>
<dbReference type="AlphaFoldDB" id="A0A955L0G3"/>
<feature type="region of interest" description="Disordered" evidence="1">
    <location>
        <begin position="314"/>
        <end position="333"/>
    </location>
</feature>
<evidence type="ECO:0000313" key="3">
    <source>
        <dbReference type="EMBL" id="MCA9379160.1"/>
    </source>
</evidence>
<accession>A0A955L0G3</accession>
<dbReference type="SMART" id="SM00564">
    <property type="entry name" value="PQQ"/>
    <property type="match status" value="4"/>
</dbReference>
<feature type="domain" description="Pyrrolo-quinoline quinone repeat" evidence="2">
    <location>
        <begin position="175"/>
        <end position="318"/>
    </location>
</feature>
<name>A0A955L0G3_9BACT</name>
<dbReference type="InterPro" id="IPR015943">
    <property type="entry name" value="WD40/YVTN_repeat-like_dom_sf"/>
</dbReference>
<evidence type="ECO:0000313" key="4">
    <source>
        <dbReference type="Proteomes" id="UP000760819"/>
    </source>
</evidence>
<feature type="compositionally biased region" description="Polar residues" evidence="1">
    <location>
        <begin position="314"/>
        <end position="331"/>
    </location>
</feature>